<dbReference type="InterPro" id="IPR038332">
    <property type="entry name" value="PPE_sf"/>
</dbReference>
<dbReference type="InterPro" id="IPR057746">
    <property type="entry name" value="CpnT-like_N"/>
</dbReference>
<feature type="compositionally biased region" description="Pro residues" evidence="1">
    <location>
        <begin position="190"/>
        <end position="199"/>
    </location>
</feature>
<comment type="caution">
    <text evidence="3">The sequence shown here is derived from an EMBL/GenBank/DDBJ whole genome shotgun (WGS) entry which is preliminary data.</text>
</comment>
<sequence length="460" mass="45324">MERISDIQPVKAGTTSPRGDSGTYGGVESVRKKLENTEPDGISTAGGAYIRAAEVLGDTVNLIESVAGSMAGDWKDASSKQAQEALRLLHASARELSERARQVGAAHNLYADELRKAKANLPDSGTFTFDDDIPENVKTISPVTMIVGAFTGETETDNEKARKHLEELNKHITTVYNGLPVEVTTVLPAPGPPVPPPIDPVNYPKGDPYTGSPFSGGGYNGDGSSFGDKYPGGDLTGGGKNGNVLYPGGSGVPGSSDPGTGPGGTGPGGIGQPPGDGSGPPPGTGTGGTDLPGGGLPPGSGTNTGQPPGLNPGDPRGTDLAGMNNPANLPPGTTQLNTPPGLGNPTGLPNGLTTPPGVNVPTSGYTGPYGTGPLGTGPLGTGPGSGLGGGTSYGGAGGLGAAGQALAGRAPGAGPMGGMPFMPMGGGGADGNQERERSTWLTEDESVWGGDGPVAPGVIA</sequence>
<feature type="region of interest" description="Disordered" evidence="1">
    <location>
        <begin position="410"/>
        <end position="460"/>
    </location>
</feature>
<evidence type="ECO:0000256" key="1">
    <source>
        <dbReference type="SAM" id="MobiDB-lite"/>
    </source>
</evidence>
<feature type="region of interest" description="Disordered" evidence="1">
    <location>
        <begin position="1"/>
        <end position="27"/>
    </location>
</feature>
<dbReference type="EMBL" id="QOIL01000002">
    <property type="protein sequence ID" value="RCG32628.1"/>
    <property type="molecule type" value="Genomic_DNA"/>
</dbReference>
<feature type="region of interest" description="Disordered" evidence="1">
    <location>
        <begin position="190"/>
        <end position="386"/>
    </location>
</feature>
<name>A0A367FQG6_9ACTN</name>
<dbReference type="OrthoDB" id="3538865at2"/>
<dbReference type="RefSeq" id="WP_114027263.1">
    <property type="nucleotide sequence ID" value="NZ_QOIL01000002.1"/>
</dbReference>
<feature type="compositionally biased region" description="Gly residues" evidence="1">
    <location>
        <begin position="367"/>
        <end position="386"/>
    </location>
</feature>
<dbReference type="Proteomes" id="UP000253094">
    <property type="component" value="Unassembled WGS sequence"/>
</dbReference>
<dbReference type="Pfam" id="PF25547">
    <property type="entry name" value="WXG100_2"/>
    <property type="match status" value="1"/>
</dbReference>
<protein>
    <recommendedName>
        <fullName evidence="2">Outer membrane channel protein CpnT-like N-terminal domain-containing protein</fullName>
    </recommendedName>
</protein>
<dbReference type="AlphaFoldDB" id="A0A367FQG6"/>
<keyword evidence="4" id="KW-1185">Reference proteome</keyword>
<feature type="domain" description="Outer membrane channel protein CpnT-like N-terminal" evidence="2">
    <location>
        <begin position="39"/>
        <end position="120"/>
    </location>
</feature>
<evidence type="ECO:0000259" key="2">
    <source>
        <dbReference type="Pfam" id="PF25547"/>
    </source>
</evidence>
<dbReference type="Gene3D" id="1.20.1260.20">
    <property type="entry name" value="PPE superfamily"/>
    <property type="match status" value="1"/>
</dbReference>
<gene>
    <name evidence="3" type="ORF">DQ384_03820</name>
</gene>
<proteinExistence type="predicted"/>
<evidence type="ECO:0000313" key="3">
    <source>
        <dbReference type="EMBL" id="RCG32628.1"/>
    </source>
</evidence>
<reference evidence="3 4" key="1">
    <citation type="submission" date="2018-06" db="EMBL/GenBank/DDBJ databases">
        <title>Sphaerisporangium craniellae sp. nov., isolated from a marine sponge in the South China Sea.</title>
        <authorList>
            <person name="Li L."/>
        </authorList>
    </citation>
    <scope>NUCLEOTIDE SEQUENCE [LARGE SCALE GENOMIC DNA]</scope>
    <source>
        <strain evidence="3 4">CCTCC AA 208026</strain>
    </source>
</reference>
<organism evidence="3 4">
    <name type="scientific">Sphaerisporangium album</name>
    <dbReference type="NCBI Taxonomy" id="509200"/>
    <lineage>
        <taxon>Bacteria</taxon>
        <taxon>Bacillati</taxon>
        <taxon>Actinomycetota</taxon>
        <taxon>Actinomycetes</taxon>
        <taxon>Streptosporangiales</taxon>
        <taxon>Streptosporangiaceae</taxon>
        <taxon>Sphaerisporangium</taxon>
    </lineage>
</organism>
<feature type="compositionally biased region" description="Low complexity" evidence="1">
    <location>
        <begin position="336"/>
        <end position="366"/>
    </location>
</feature>
<accession>A0A367FQG6</accession>
<feature type="compositionally biased region" description="Low complexity" evidence="1">
    <location>
        <begin position="410"/>
        <end position="423"/>
    </location>
</feature>
<feature type="compositionally biased region" description="Polar residues" evidence="1">
    <location>
        <begin position="325"/>
        <end position="335"/>
    </location>
</feature>
<evidence type="ECO:0000313" key="4">
    <source>
        <dbReference type="Proteomes" id="UP000253094"/>
    </source>
</evidence>
<feature type="compositionally biased region" description="Gly residues" evidence="1">
    <location>
        <begin position="260"/>
        <end position="298"/>
    </location>
</feature>